<keyword evidence="1 6" id="KW-0732">Signal</keyword>
<gene>
    <name evidence="6" type="primary">lptE</name>
    <name evidence="8" type="ORF">ED208_02395</name>
</gene>
<evidence type="ECO:0000313" key="8">
    <source>
        <dbReference type="EMBL" id="ROH93388.1"/>
    </source>
</evidence>
<dbReference type="HAMAP" id="MF_01186">
    <property type="entry name" value="LPS_assembly_LptE"/>
    <property type="match status" value="1"/>
</dbReference>
<keyword evidence="5 6" id="KW-0449">Lipoprotein</keyword>
<keyword evidence="9" id="KW-1185">Reference proteome</keyword>
<comment type="subcellular location">
    <subcellularLocation>
        <location evidence="6">Cell outer membrane</location>
        <topology evidence="6">Lipid-anchor</topology>
    </subcellularLocation>
</comment>
<evidence type="ECO:0000313" key="9">
    <source>
        <dbReference type="Proteomes" id="UP000282106"/>
    </source>
</evidence>
<dbReference type="Proteomes" id="UP000282106">
    <property type="component" value="Unassembled WGS sequence"/>
</dbReference>
<organism evidence="8 9">
    <name type="scientific">Stagnimonas aquatica</name>
    <dbReference type="NCBI Taxonomy" id="2689987"/>
    <lineage>
        <taxon>Bacteria</taxon>
        <taxon>Pseudomonadati</taxon>
        <taxon>Pseudomonadota</taxon>
        <taxon>Gammaproteobacteria</taxon>
        <taxon>Nevskiales</taxon>
        <taxon>Nevskiaceae</taxon>
        <taxon>Stagnimonas</taxon>
    </lineage>
</organism>
<accession>A0A3N0VN19</accession>
<dbReference type="PROSITE" id="PS51257">
    <property type="entry name" value="PROKAR_LIPOPROTEIN"/>
    <property type="match status" value="1"/>
</dbReference>
<dbReference type="Pfam" id="PF04390">
    <property type="entry name" value="LptE"/>
    <property type="match status" value="1"/>
</dbReference>
<dbReference type="InParanoid" id="A0A3N0VN19"/>
<evidence type="ECO:0000256" key="4">
    <source>
        <dbReference type="ARBA" id="ARBA00023237"/>
    </source>
</evidence>
<dbReference type="Gene3D" id="3.30.160.150">
    <property type="entry name" value="Lipoprotein like domain"/>
    <property type="match status" value="1"/>
</dbReference>
<dbReference type="EMBL" id="RJVO01000001">
    <property type="protein sequence ID" value="ROH93388.1"/>
    <property type="molecule type" value="Genomic_DNA"/>
</dbReference>
<dbReference type="InterPro" id="IPR007485">
    <property type="entry name" value="LPS_assembly_LptE"/>
</dbReference>
<sequence>MRIALTGLWLALLSGCGFQFAGSRPLPAVLDSIYVDVEVPYRVSEPPLETALRARLSQRGAEVATRADQAETQLRLWDLVERRETLSLGPDGKALEYRLVISVRYEVRRAGKLLLPADTLSVSRDYSFQPNRILAKEAEEAQLREFLQGEMAELLLLRLEVGLRETPPEPANVVPLVPVPAPAG</sequence>
<keyword evidence="3 6" id="KW-0564">Palmitate</keyword>
<comment type="function">
    <text evidence="6">Together with LptD, is involved in the assembly of lipopolysaccharide (LPS) at the surface of the outer membrane. Required for the proper assembly of LptD. Binds LPS and may serve as the LPS recognition site at the outer membrane.</text>
</comment>
<dbReference type="GO" id="GO:0015920">
    <property type="term" value="P:lipopolysaccharide transport"/>
    <property type="evidence" value="ECO:0007669"/>
    <property type="project" value="TreeGrafter"/>
</dbReference>
<evidence type="ECO:0000256" key="2">
    <source>
        <dbReference type="ARBA" id="ARBA00023136"/>
    </source>
</evidence>
<evidence type="ECO:0000256" key="6">
    <source>
        <dbReference type="HAMAP-Rule" id="MF_01186"/>
    </source>
</evidence>
<comment type="similarity">
    <text evidence="6">Belongs to the LptE lipoprotein family.</text>
</comment>
<keyword evidence="2 6" id="KW-0472">Membrane</keyword>
<dbReference type="PANTHER" id="PTHR38098:SF1">
    <property type="entry name" value="LPS-ASSEMBLY LIPOPROTEIN LPTE"/>
    <property type="match status" value="1"/>
</dbReference>
<dbReference type="FunCoup" id="A0A3N0VN19">
    <property type="interactions" value="38"/>
</dbReference>
<protein>
    <recommendedName>
        <fullName evidence="6">LPS-assembly lipoprotein LptE</fullName>
    </recommendedName>
</protein>
<dbReference type="GO" id="GO:0001530">
    <property type="term" value="F:lipopolysaccharide binding"/>
    <property type="evidence" value="ECO:0007669"/>
    <property type="project" value="TreeGrafter"/>
</dbReference>
<evidence type="ECO:0000256" key="3">
    <source>
        <dbReference type="ARBA" id="ARBA00023139"/>
    </source>
</evidence>
<dbReference type="PANTHER" id="PTHR38098">
    <property type="entry name" value="LPS-ASSEMBLY LIPOPROTEIN LPTE"/>
    <property type="match status" value="1"/>
</dbReference>
<feature type="chain" id="PRO_5018142338" description="LPS-assembly lipoprotein LptE" evidence="7">
    <location>
        <begin position="22"/>
        <end position="184"/>
    </location>
</feature>
<dbReference type="RefSeq" id="WP_123210243.1">
    <property type="nucleotide sequence ID" value="NZ_RJVO01000001.1"/>
</dbReference>
<dbReference type="GO" id="GO:0009279">
    <property type="term" value="C:cell outer membrane"/>
    <property type="evidence" value="ECO:0007669"/>
    <property type="project" value="UniProtKB-SubCell"/>
</dbReference>
<feature type="signal peptide" evidence="7">
    <location>
        <begin position="1"/>
        <end position="21"/>
    </location>
</feature>
<reference evidence="8 9" key="1">
    <citation type="submission" date="2018-10" db="EMBL/GenBank/DDBJ databases">
        <authorList>
            <person name="Chen W.-M."/>
        </authorList>
    </citation>
    <scope>NUCLEOTIDE SEQUENCE [LARGE SCALE GENOMIC DNA]</scope>
    <source>
        <strain evidence="8 9">THS-13</strain>
    </source>
</reference>
<dbReference type="AlphaFoldDB" id="A0A3N0VN19"/>
<evidence type="ECO:0000256" key="1">
    <source>
        <dbReference type="ARBA" id="ARBA00022729"/>
    </source>
</evidence>
<dbReference type="GO" id="GO:1990351">
    <property type="term" value="C:transporter complex"/>
    <property type="evidence" value="ECO:0007669"/>
    <property type="project" value="TreeGrafter"/>
</dbReference>
<keyword evidence="4 6" id="KW-0998">Cell outer membrane</keyword>
<evidence type="ECO:0000256" key="5">
    <source>
        <dbReference type="ARBA" id="ARBA00023288"/>
    </source>
</evidence>
<name>A0A3N0VN19_9GAMM</name>
<proteinExistence type="inferred from homology"/>
<comment type="caution">
    <text evidence="8">The sequence shown here is derived from an EMBL/GenBank/DDBJ whole genome shotgun (WGS) entry which is preliminary data.</text>
</comment>
<comment type="subunit">
    <text evidence="6">Component of the lipopolysaccharide transport and assembly complex. Interacts with LptD.</text>
</comment>
<dbReference type="GO" id="GO:0043165">
    <property type="term" value="P:Gram-negative-bacterium-type cell outer membrane assembly"/>
    <property type="evidence" value="ECO:0007669"/>
    <property type="project" value="UniProtKB-UniRule"/>
</dbReference>
<evidence type="ECO:0000256" key="7">
    <source>
        <dbReference type="SAM" id="SignalP"/>
    </source>
</evidence>